<feature type="transmembrane region" description="Helical" evidence="1">
    <location>
        <begin position="16"/>
        <end position="36"/>
    </location>
</feature>
<reference evidence="2 3" key="1">
    <citation type="submission" date="2018-06" db="EMBL/GenBank/DDBJ databases">
        <title>Genomic Encyclopedia of Type Strains, Phase IV (KMG-IV): sequencing the most valuable type-strain genomes for metagenomic binning, comparative biology and taxonomic classification.</title>
        <authorList>
            <person name="Goeker M."/>
        </authorList>
    </citation>
    <scope>NUCLEOTIDE SEQUENCE [LARGE SCALE GENOMIC DNA]</scope>
    <source>
        <strain evidence="2 3">DSM 45521</strain>
    </source>
</reference>
<comment type="caution">
    <text evidence="2">The sequence shown here is derived from an EMBL/GenBank/DDBJ whole genome shotgun (WGS) entry which is preliminary data.</text>
</comment>
<keyword evidence="1" id="KW-1133">Transmembrane helix</keyword>
<proteinExistence type="predicted"/>
<feature type="transmembrane region" description="Helical" evidence="1">
    <location>
        <begin position="42"/>
        <end position="63"/>
    </location>
</feature>
<evidence type="ECO:0000313" key="2">
    <source>
        <dbReference type="EMBL" id="PYE15429.1"/>
    </source>
</evidence>
<dbReference type="OrthoDB" id="4578541at2"/>
<dbReference type="AlphaFoldDB" id="A0A318RJH3"/>
<organism evidence="2 3">
    <name type="scientific">Williamsia limnetica</name>
    <dbReference type="NCBI Taxonomy" id="882452"/>
    <lineage>
        <taxon>Bacteria</taxon>
        <taxon>Bacillati</taxon>
        <taxon>Actinomycetota</taxon>
        <taxon>Actinomycetes</taxon>
        <taxon>Mycobacteriales</taxon>
        <taxon>Nocardiaceae</taxon>
        <taxon>Williamsia</taxon>
    </lineage>
</organism>
<accession>A0A318RJH3</accession>
<dbReference type="EMBL" id="QJSP01000010">
    <property type="protein sequence ID" value="PYE15429.1"/>
    <property type="molecule type" value="Genomic_DNA"/>
</dbReference>
<name>A0A318RJH3_WILLI</name>
<sequence>MSTTNSSTNDSLRRNLIWLATIIAVLLTAMAIYDIANGERNVSVWLSIVCWPIVAILNGVQLYRLNRRP</sequence>
<dbReference type="RefSeq" id="WP_110470774.1">
    <property type="nucleotide sequence ID" value="NZ_QJSP01000010.1"/>
</dbReference>
<keyword evidence="1" id="KW-0812">Transmembrane</keyword>
<evidence type="ECO:0000313" key="3">
    <source>
        <dbReference type="Proteomes" id="UP000247591"/>
    </source>
</evidence>
<keyword evidence="1" id="KW-0472">Membrane</keyword>
<evidence type="ECO:0000256" key="1">
    <source>
        <dbReference type="SAM" id="Phobius"/>
    </source>
</evidence>
<dbReference type="Proteomes" id="UP000247591">
    <property type="component" value="Unassembled WGS sequence"/>
</dbReference>
<protein>
    <submittedName>
        <fullName evidence="2">Uncharacterized protein</fullName>
    </submittedName>
</protein>
<gene>
    <name evidence="2" type="ORF">DFR67_11090</name>
</gene>
<keyword evidence="3" id="KW-1185">Reference proteome</keyword>